<organism evidence="1">
    <name type="scientific">Rhizophora mucronata</name>
    <name type="common">Asiatic mangrove</name>
    <dbReference type="NCBI Taxonomy" id="61149"/>
    <lineage>
        <taxon>Eukaryota</taxon>
        <taxon>Viridiplantae</taxon>
        <taxon>Streptophyta</taxon>
        <taxon>Embryophyta</taxon>
        <taxon>Tracheophyta</taxon>
        <taxon>Spermatophyta</taxon>
        <taxon>Magnoliopsida</taxon>
        <taxon>eudicotyledons</taxon>
        <taxon>Gunneridae</taxon>
        <taxon>Pentapetalae</taxon>
        <taxon>rosids</taxon>
        <taxon>fabids</taxon>
        <taxon>Malpighiales</taxon>
        <taxon>Rhizophoraceae</taxon>
        <taxon>Rhizophora</taxon>
    </lineage>
</organism>
<evidence type="ECO:0000313" key="1">
    <source>
        <dbReference type="EMBL" id="MBX72753.1"/>
    </source>
</evidence>
<dbReference type="AlphaFoldDB" id="A0A2P2R0K8"/>
<sequence>MSVKTHKVSNKSLGLSLLLTFTTE</sequence>
<dbReference type="EMBL" id="GGEC01092269">
    <property type="protein sequence ID" value="MBX72753.1"/>
    <property type="molecule type" value="Transcribed_RNA"/>
</dbReference>
<reference evidence="1" key="1">
    <citation type="submission" date="2018-02" db="EMBL/GenBank/DDBJ databases">
        <title>Rhizophora mucronata_Transcriptome.</title>
        <authorList>
            <person name="Meera S.P."/>
            <person name="Sreeshan A."/>
            <person name="Augustine A."/>
        </authorList>
    </citation>
    <scope>NUCLEOTIDE SEQUENCE</scope>
    <source>
        <tissue evidence="1">Leaf</tissue>
    </source>
</reference>
<protein>
    <submittedName>
        <fullName evidence="1">Uncharacterized protein</fullName>
    </submittedName>
</protein>
<name>A0A2P2R0K8_RHIMU</name>
<accession>A0A2P2R0K8</accession>
<proteinExistence type="predicted"/>